<reference evidence="1" key="1">
    <citation type="submission" date="2016-03" db="EMBL/GenBank/DDBJ databases">
        <authorList>
            <person name="Borrel G."/>
            <person name="Mccann A."/>
            <person name="O'Toole P.W."/>
        </authorList>
    </citation>
    <scope>NUCLEOTIDE SEQUENCE</scope>
    <source>
        <strain evidence="1">183</strain>
    </source>
</reference>
<dbReference type="Proteomes" id="UP000752814">
    <property type="component" value="Unassembled WGS sequence"/>
</dbReference>
<proteinExistence type="predicted"/>
<dbReference type="AlphaFoldDB" id="A0A8J8PFQ0"/>
<sequence>MASKKYLLNKGDYYIYSATGKLGDKDVKGVLAVKVISATDKGFKVAVLPKDIPFMNPAKLDFPWSNNDLSNLGGIVAGWSVVFDGIRIGKETVPTPFGDKELEKYMRIEEKENGTLKVEQFVDPANNFPYGALLSGKSGEVLFGIIKTNIPWILS</sequence>
<name>A0A8J8PFQ0_9ARCH</name>
<gene>
    <name evidence="1" type="ORF">A3207_03025</name>
</gene>
<accession>A0A8J8PFQ0</accession>
<dbReference type="GeneID" id="41323871"/>
<protein>
    <submittedName>
        <fullName evidence="1">Uncharacterized protein</fullName>
    </submittedName>
</protein>
<dbReference type="EMBL" id="LVVT01000014">
    <property type="protein sequence ID" value="TQS82926.1"/>
    <property type="molecule type" value="Genomic_DNA"/>
</dbReference>
<evidence type="ECO:0000313" key="2">
    <source>
        <dbReference type="Proteomes" id="UP000752814"/>
    </source>
</evidence>
<organism evidence="1 2">
    <name type="scientific">Candidatus Methanomassiliicoccus intestinalis</name>
    <dbReference type="NCBI Taxonomy" id="1406512"/>
    <lineage>
        <taxon>Archaea</taxon>
        <taxon>Methanobacteriati</taxon>
        <taxon>Thermoplasmatota</taxon>
        <taxon>Thermoplasmata</taxon>
        <taxon>Methanomassiliicoccales</taxon>
        <taxon>Methanomassiliicoccaceae</taxon>
        <taxon>Methanomassiliicoccus</taxon>
    </lineage>
</organism>
<evidence type="ECO:0000313" key="1">
    <source>
        <dbReference type="EMBL" id="TQS82926.1"/>
    </source>
</evidence>
<comment type="caution">
    <text evidence="1">The sequence shown here is derived from an EMBL/GenBank/DDBJ whole genome shotgun (WGS) entry which is preliminary data.</text>
</comment>
<dbReference type="RefSeq" id="WP_020449332.1">
    <property type="nucleotide sequence ID" value="NZ_CAYAXV010000005.1"/>
</dbReference>